<feature type="compositionally biased region" description="Low complexity" evidence="1">
    <location>
        <begin position="441"/>
        <end position="460"/>
    </location>
</feature>
<dbReference type="AlphaFoldDB" id="A0A0D7A482"/>
<organism evidence="2 3">
    <name type="scientific">Fistulina hepatica ATCC 64428</name>
    <dbReference type="NCBI Taxonomy" id="1128425"/>
    <lineage>
        <taxon>Eukaryota</taxon>
        <taxon>Fungi</taxon>
        <taxon>Dikarya</taxon>
        <taxon>Basidiomycota</taxon>
        <taxon>Agaricomycotina</taxon>
        <taxon>Agaricomycetes</taxon>
        <taxon>Agaricomycetidae</taxon>
        <taxon>Agaricales</taxon>
        <taxon>Fistulinaceae</taxon>
        <taxon>Fistulina</taxon>
    </lineage>
</organism>
<dbReference type="PANTHER" id="PTHR35340">
    <property type="entry name" value="PQQ ENZYME REPEAT PROTEIN-RELATED"/>
    <property type="match status" value="1"/>
</dbReference>
<accession>A0A0D7A482</accession>
<dbReference type="PANTHER" id="PTHR35340:SF5">
    <property type="entry name" value="ASST-DOMAIN-CONTAINING PROTEIN"/>
    <property type="match status" value="1"/>
</dbReference>
<evidence type="ECO:0008006" key="4">
    <source>
        <dbReference type="Google" id="ProtNLM"/>
    </source>
</evidence>
<dbReference type="InterPro" id="IPR053143">
    <property type="entry name" value="Arylsulfate_ST"/>
</dbReference>
<dbReference type="Pfam" id="PF14269">
    <property type="entry name" value="Arylsulfotran_2"/>
    <property type="match status" value="1"/>
</dbReference>
<keyword evidence="3" id="KW-1185">Reference proteome</keyword>
<protein>
    <recommendedName>
        <fullName evidence="4">ASST-domain-containing protein</fullName>
    </recommendedName>
</protein>
<dbReference type="InterPro" id="IPR039535">
    <property type="entry name" value="ASST-like"/>
</dbReference>
<dbReference type="OrthoDB" id="5427350at2759"/>
<dbReference type="Proteomes" id="UP000054144">
    <property type="component" value="Unassembled WGS sequence"/>
</dbReference>
<proteinExistence type="predicted"/>
<evidence type="ECO:0000256" key="1">
    <source>
        <dbReference type="SAM" id="MobiDB-lite"/>
    </source>
</evidence>
<feature type="region of interest" description="Disordered" evidence="1">
    <location>
        <begin position="432"/>
        <end position="462"/>
    </location>
</feature>
<dbReference type="EMBL" id="KN882047">
    <property type="protein sequence ID" value="KIY45545.1"/>
    <property type="molecule type" value="Genomic_DNA"/>
</dbReference>
<evidence type="ECO:0000313" key="2">
    <source>
        <dbReference type="EMBL" id="KIY45545.1"/>
    </source>
</evidence>
<evidence type="ECO:0000313" key="3">
    <source>
        <dbReference type="Proteomes" id="UP000054144"/>
    </source>
</evidence>
<gene>
    <name evidence="2" type="ORF">FISHEDRAFT_76401</name>
</gene>
<sequence>MPLKDAIISFTLRLPRDMLVYIGLAIFLRSTCASATSIDALAKIPTGLAVQKYDPAKAYDGYLVFCPEFDEEDEEKIHGPRIYHPSGALFWAGDEWRWRCMNARFGLYRAQQVLTFWYQEADHIPPSGVILDTNYKRIKNIHPFDSQNLDMHEFHITPTTNDTLLMIAMHQTIADLRPVGGIQMGRAWSPYAQEVDIDTNLLLWEWNAAKHLSFAGSYRQFDDLWWDYAHCNAVVRDEHGDYLLSFRFYSMIVKVDHKTNHIIWRLGGKDSDFTFKDGSSFIGQHDPQWVPGTDQTQMTLFDNDRDNCRDLSTYGTGRGIWIKLDYDKMSVSLMREYLPPSGVFDVSAAYNSMSDAGSSKKSSDSDRTHVVYRKPVEIEGGMQLLPNGNVLVAFGSRGAIIEYIQDGSEIVFQAWTNRVYRAYKFPKSAWSGSGLPDPREGGASADLSSSSSQEDTSLASGTGNPQVLEIVEVDDDVNMYFGSGSGVVPCKGLRGFFGLC</sequence>
<name>A0A0D7A482_9AGAR</name>
<reference evidence="2 3" key="1">
    <citation type="journal article" date="2015" name="Fungal Genet. Biol.">
        <title>Evolution of novel wood decay mechanisms in Agaricales revealed by the genome sequences of Fistulina hepatica and Cylindrobasidium torrendii.</title>
        <authorList>
            <person name="Floudas D."/>
            <person name="Held B.W."/>
            <person name="Riley R."/>
            <person name="Nagy L.G."/>
            <person name="Koehler G."/>
            <person name="Ransdell A.S."/>
            <person name="Younus H."/>
            <person name="Chow J."/>
            <person name="Chiniquy J."/>
            <person name="Lipzen A."/>
            <person name="Tritt A."/>
            <person name="Sun H."/>
            <person name="Haridas S."/>
            <person name="LaButti K."/>
            <person name="Ohm R.A."/>
            <person name="Kues U."/>
            <person name="Blanchette R.A."/>
            <person name="Grigoriev I.V."/>
            <person name="Minto R.E."/>
            <person name="Hibbett D.S."/>
        </authorList>
    </citation>
    <scope>NUCLEOTIDE SEQUENCE [LARGE SCALE GENOMIC DNA]</scope>
    <source>
        <strain evidence="2 3">ATCC 64428</strain>
    </source>
</reference>